<dbReference type="PROSITE" id="PS50088">
    <property type="entry name" value="ANK_REPEAT"/>
    <property type="match status" value="1"/>
</dbReference>
<dbReference type="Gene3D" id="1.25.40.20">
    <property type="entry name" value="Ankyrin repeat-containing domain"/>
    <property type="match status" value="1"/>
</dbReference>
<keyword evidence="3" id="KW-1185">Reference proteome</keyword>
<evidence type="ECO:0000313" key="3">
    <source>
        <dbReference type="Proteomes" id="UP000001396"/>
    </source>
</evidence>
<dbReference type="AlphaFoldDB" id="D3BVF5"/>
<dbReference type="RefSeq" id="XP_020426712.1">
    <property type="nucleotide sequence ID" value="XM_020582296.1"/>
</dbReference>
<reference evidence="2 3" key="1">
    <citation type="journal article" date="2011" name="Genome Res.">
        <title>Phylogeny-wide analysis of social amoeba genomes highlights ancient origins for complex intercellular communication.</title>
        <authorList>
            <person name="Heidel A.J."/>
            <person name="Lawal H.M."/>
            <person name="Felder M."/>
            <person name="Schilde C."/>
            <person name="Helps N.R."/>
            <person name="Tunggal B."/>
            <person name="Rivero F."/>
            <person name="John U."/>
            <person name="Schleicher M."/>
            <person name="Eichinger L."/>
            <person name="Platzer M."/>
            <person name="Noegel A.A."/>
            <person name="Schaap P."/>
            <person name="Gloeckner G."/>
        </authorList>
    </citation>
    <scope>NUCLEOTIDE SEQUENCE [LARGE SCALE GENOMIC DNA]</scope>
    <source>
        <strain evidence="3">ATCC 26659 / Pp 5 / PN500</strain>
    </source>
</reference>
<keyword evidence="1" id="KW-0040">ANK repeat</keyword>
<dbReference type="SMART" id="SM00248">
    <property type="entry name" value="ANK"/>
    <property type="match status" value="1"/>
</dbReference>
<sequence length="101" mass="11415">MNEDEIKKAFAEGKIQRKKIDDDVQQFIDDAANNRIDALKAVLQDESKRVKLINEVDANRRSSLHFVCHSGNIETFDLLIDAKANINSLDFVSKTVTLPTL</sequence>
<feature type="repeat" description="ANK" evidence="1">
    <location>
        <begin position="59"/>
        <end position="91"/>
    </location>
</feature>
<evidence type="ECO:0000313" key="2">
    <source>
        <dbReference type="EMBL" id="EFA74578.1"/>
    </source>
</evidence>
<dbReference type="Proteomes" id="UP000001396">
    <property type="component" value="Unassembled WGS sequence"/>
</dbReference>
<gene>
    <name evidence="2" type="ORF">PPL_11546</name>
</gene>
<dbReference type="InterPro" id="IPR002110">
    <property type="entry name" value="Ankyrin_rpt"/>
</dbReference>
<dbReference type="SUPFAM" id="SSF48403">
    <property type="entry name" value="Ankyrin repeat"/>
    <property type="match status" value="1"/>
</dbReference>
<comment type="caution">
    <text evidence="2">The sequence shown here is derived from an EMBL/GenBank/DDBJ whole genome shotgun (WGS) entry which is preliminary data.</text>
</comment>
<dbReference type="InParanoid" id="D3BVF5"/>
<protein>
    <recommendedName>
        <fullName evidence="4">Ankyrin repeat protein</fullName>
    </recommendedName>
</protein>
<evidence type="ECO:0008006" key="4">
    <source>
        <dbReference type="Google" id="ProtNLM"/>
    </source>
</evidence>
<evidence type="ECO:0000256" key="1">
    <source>
        <dbReference type="PROSITE-ProRule" id="PRU00023"/>
    </source>
</evidence>
<dbReference type="EMBL" id="ADBJ01000062">
    <property type="protein sequence ID" value="EFA74578.1"/>
    <property type="molecule type" value="Genomic_DNA"/>
</dbReference>
<dbReference type="GeneID" id="31367014"/>
<dbReference type="PROSITE" id="PS50297">
    <property type="entry name" value="ANK_REP_REGION"/>
    <property type="match status" value="1"/>
</dbReference>
<proteinExistence type="predicted"/>
<accession>D3BVF5</accession>
<organism evidence="2 3">
    <name type="scientific">Heterostelium pallidum (strain ATCC 26659 / Pp 5 / PN500)</name>
    <name type="common">Cellular slime mold</name>
    <name type="synonym">Polysphondylium pallidum</name>
    <dbReference type="NCBI Taxonomy" id="670386"/>
    <lineage>
        <taxon>Eukaryota</taxon>
        <taxon>Amoebozoa</taxon>
        <taxon>Evosea</taxon>
        <taxon>Eumycetozoa</taxon>
        <taxon>Dictyostelia</taxon>
        <taxon>Acytosteliales</taxon>
        <taxon>Acytosteliaceae</taxon>
        <taxon>Heterostelium</taxon>
    </lineage>
</organism>
<dbReference type="InterPro" id="IPR036770">
    <property type="entry name" value="Ankyrin_rpt-contain_sf"/>
</dbReference>
<name>D3BVF5_HETP5</name>